<reference evidence="2" key="1">
    <citation type="submission" date="2017-06" db="EMBL/GenBank/DDBJ databases">
        <authorList>
            <person name="Rodrigo-Torres L."/>
            <person name="Arahal R.D."/>
            <person name="Lucena T."/>
        </authorList>
    </citation>
    <scope>NUCLEOTIDE SEQUENCE [LARGE SCALE GENOMIC DNA]</scope>
    <source>
        <strain evidence="2">CECT 9192</strain>
    </source>
</reference>
<organism evidence="1 2">
    <name type="scientific">Photobacterium andalusiense</name>
    <dbReference type="NCBI Taxonomy" id="2204296"/>
    <lineage>
        <taxon>Bacteria</taxon>
        <taxon>Pseudomonadati</taxon>
        <taxon>Pseudomonadota</taxon>
        <taxon>Gammaproteobacteria</taxon>
        <taxon>Vibrionales</taxon>
        <taxon>Vibrionaceae</taxon>
        <taxon>Photobacterium</taxon>
    </lineage>
</organism>
<protein>
    <submittedName>
        <fullName evidence="1">Uncharacterized protein</fullName>
    </submittedName>
</protein>
<dbReference type="Proteomes" id="UP000195719">
    <property type="component" value="Unassembled WGS sequence"/>
</dbReference>
<evidence type="ECO:0000313" key="1">
    <source>
        <dbReference type="EMBL" id="SMY37626.1"/>
    </source>
</evidence>
<gene>
    <name evidence="1" type="ORF">PAND9192_03218</name>
</gene>
<keyword evidence="2" id="KW-1185">Reference proteome</keyword>
<evidence type="ECO:0000313" key="2">
    <source>
        <dbReference type="Proteomes" id="UP000195719"/>
    </source>
</evidence>
<dbReference type="AlphaFoldDB" id="A0A1Y6MM50"/>
<sequence>MILSRQACACVTFYITKMLGRISKSQGLGGFFLLFI</sequence>
<dbReference type="EMBL" id="FYAJ01000008">
    <property type="protein sequence ID" value="SMY37626.1"/>
    <property type="molecule type" value="Genomic_DNA"/>
</dbReference>
<proteinExistence type="predicted"/>
<name>A0A1Y6MM50_9GAMM</name>
<accession>A0A1Y6MM50</accession>